<dbReference type="InterPro" id="IPR024194">
    <property type="entry name" value="Ac/AlaTfrase_AlgI/DltB"/>
</dbReference>
<keyword evidence="7 9" id="KW-0472">Membrane</keyword>
<keyword evidence="5 10" id="KW-0812">Transmembrane</keyword>
<dbReference type="PIRSF" id="PIRSF500217">
    <property type="entry name" value="AlgI"/>
    <property type="match status" value="1"/>
</dbReference>
<feature type="transmembrane region" description="Helical" evidence="10">
    <location>
        <begin position="176"/>
        <end position="195"/>
    </location>
</feature>
<evidence type="ECO:0000256" key="5">
    <source>
        <dbReference type="ARBA" id="ARBA00022692"/>
    </source>
</evidence>
<evidence type="ECO:0000256" key="4">
    <source>
        <dbReference type="ARBA" id="ARBA00022679"/>
    </source>
</evidence>
<evidence type="ECO:0000256" key="2">
    <source>
        <dbReference type="ARBA" id="ARBA00010323"/>
    </source>
</evidence>
<dbReference type="EMBL" id="LRGC01000005">
    <property type="protein sequence ID" value="KWR55764.1"/>
    <property type="molecule type" value="Genomic_DNA"/>
</dbReference>
<dbReference type="EC" id="2.3.1.-" evidence="11"/>
<gene>
    <name evidence="11" type="primary">patA</name>
    <name evidence="11" type="ORF">AA415_01551</name>
</gene>
<comment type="similarity">
    <text evidence="2 9">Belongs to the membrane-bound acyltransferase family.</text>
</comment>
<evidence type="ECO:0000256" key="3">
    <source>
        <dbReference type="ARBA" id="ARBA00022475"/>
    </source>
</evidence>
<reference evidence="11 12" key="1">
    <citation type="journal article" date="2016" name="BMC Genomics">
        <title>Type VI secretion systems of human gut Bacteroidales segregate into three genetic architectures, two of which are contained on mobile genetic elements.</title>
        <authorList>
            <person name="Coyne M.J."/>
            <person name="Roelofs K.G."/>
            <person name="Comstock L.E."/>
        </authorList>
    </citation>
    <scope>NUCLEOTIDE SEQUENCE [LARGE SCALE GENOMIC DNA]</scope>
    <source>
        <strain evidence="11 12">CL09T03C01</strain>
    </source>
</reference>
<feature type="transmembrane region" description="Helical" evidence="10">
    <location>
        <begin position="467"/>
        <end position="487"/>
    </location>
</feature>
<feature type="transmembrane region" description="Helical" evidence="10">
    <location>
        <begin position="358"/>
        <end position="376"/>
    </location>
</feature>
<feature type="transmembrane region" description="Helical" evidence="10">
    <location>
        <begin position="388"/>
        <end position="408"/>
    </location>
</feature>
<organism evidence="11 12">
    <name type="scientific">Bacteroides stercoris</name>
    <dbReference type="NCBI Taxonomy" id="46506"/>
    <lineage>
        <taxon>Bacteria</taxon>
        <taxon>Pseudomonadati</taxon>
        <taxon>Bacteroidota</taxon>
        <taxon>Bacteroidia</taxon>
        <taxon>Bacteroidales</taxon>
        <taxon>Bacteroidaceae</taxon>
        <taxon>Bacteroides</taxon>
    </lineage>
</organism>
<feature type="transmembrane region" description="Helical" evidence="10">
    <location>
        <begin position="107"/>
        <end position="125"/>
    </location>
</feature>
<dbReference type="PATRIC" id="fig|46506.5.peg.1647"/>
<evidence type="ECO:0000256" key="7">
    <source>
        <dbReference type="ARBA" id="ARBA00023136"/>
    </source>
</evidence>
<keyword evidence="12" id="KW-1185">Reference proteome</keyword>
<dbReference type="Pfam" id="PF03062">
    <property type="entry name" value="MBOAT"/>
    <property type="match status" value="1"/>
</dbReference>
<feature type="transmembrane region" description="Helical" evidence="10">
    <location>
        <begin position="336"/>
        <end position="352"/>
    </location>
</feature>
<dbReference type="InterPro" id="IPR051085">
    <property type="entry name" value="MB_O-acyltransferase"/>
</dbReference>
<proteinExistence type="inferred from homology"/>
<sequence length="502" mass="58349">MWNISELLNKLNIDLTRLHDLLVYNPHAPMIFSSGIFLWLFAAFILFYLLLQRRITARLMFVTLFSYYFYYKSSGAYFFLLAIVTVSDFFIARLMARATVQWQRKMWVAASLAINLGLLCYFKYTNFLCDFFASLTGGTFTAMDIFLPVGISFFTFQSLSYTIDVYRKEITPLTNLLDYAFYVSFFPQLVAGPIVRARDFIPQIRRPLFVSREMFGRGIFLIVSGLFKKAVISDYISINFVERIFDNPTLYSGVENLMGVYGYALQIYCDFSGYSDMAIGIALLLGFHFNINFDSPYKSASITEFWRRWHISLSSWLRDYLYISLGGNRKGKIRQYANLIITMFLGGLWHGASWNFVFWGMLHGVALAVHKFWMGVTGRKKGERSRGIRRFFGIVITFHFVCFCWIFFRNADFSASLDMLRQIFTTFRPGLFPQLIVGYWEVFALMALGFFLHFVPDSWEHACSKAVVRLPLIGKALLLVAIVYLVIQMKSSEIQPFIYFQF</sequence>
<evidence type="ECO:0000256" key="6">
    <source>
        <dbReference type="ARBA" id="ARBA00022989"/>
    </source>
</evidence>
<evidence type="ECO:0000256" key="9">
    <source>
        <dbReference type="PIRNR" id="PIRNR016636"/>
    </source>
</evidence>
<evidence type="ECO:0000256" key="10">
    <source>
        <dbReference type="SAM" id="Phobius"/>
    </source>
</evidence>
<feature type="transmembrane region" description="Helical" evidence="10">
    <location>
        <begin position="436"/>
        <end position="455"/>
    </location>
</feature>
<dbReference type="InterPro" id="IPR004299">
    <property type="entry name" value="MBOAT_fam"/>
</dbReference>
<protein>
    <submittedName>
        <fullName evidence="11">Peptidoglycan O-acetyltransferase</fullName>
        <ecNumber evidence="11">2.3.1.-</ecNumber>
    </submittedName>
</protein>
<dbReference type="STRING" id="46506.AA415_01551"/>
<dbReference type="PANTHER" id="PTHR13285:SF23">
    <property type="entry name" value="TEICHOIC ACID D-ALANYLTRANSFERASE"/>
    <property type="match status" value="1"/>
</dbReference>
<dbReference type="PANTHER" id="PTHR13285">
    <property type="entry name" value="ACYLTRANSFERASE"/>
    <property type="match status" value="1"/>
</dbReference>
<keyword evidence="6 10" id="KW-1133">Transmembrane helix</keyword>
<keyword evidence="4 9" id="KW-0808">Transferase</keyword>
<dbReference type="GO" id="GO:0005886">
    <property type="term" value="C:plasma membrane"/>
    <property type="evidence" value="ECO:0007669"/>
    <property type="project" value="UniProtKB-SubCell"/>
</dbReference>
<evidence type="ECO:0000256" key="8">
    <source>
        <dbReference type="ARBA" id="ARBA00023315"/>
    </source>
</evidence>
<feature type="transmembrane region" description="Helical" evidence="10">
    <location>
        <begin position="30"/>
        <end position="50"/>
    </location>
</feature>
<dbReference type="Proteomes" id="UP000056419">
    <property type="component" value="Unassembled WGS sequence"/>
</dbReference>
<dbReference type="InterPro" id="IPR028362">
    <property type="entry name" value="AlgI"/>
</dbReference>
<name>A0A120A2T5_BACSE</name>
<dbReference type="GO" id="GO:0016746">
    <property type="term" value="F:acyltransferase activity"/>
    <property type="evidence" value="ECO:0007669"/>
    <property type="project" value="UniProtKB-KW"/>
</dbReference>
<feature type="transmembrane region" description="Helical" evidence="10">
    <location>
        <begin position="131"/>
        <end position="156"/>
    </location>
</feature>
<accession>A0A120A2T5</accession>
<keyword evidence="8 9" id="KW-0012">Acyltransferase</keyword>
<comment type="subcellular location">
    <subcellularLocation>
        <location evidence="1">Cell membrane</location>
        <topology evidence="1">Multi-pass membrane protein</topology>
    </subcellularLocation>
</comment>
<dbReference type="RefSeq" id="WP_060385726.1">
    <property type="nucleotide sequence ID" value="NZ_LRGC01000005.1"/>
</dbReference>
<keyword evidence="3 9" id="KW-1003">Cell membrane</keyword>
<evidence type="ECO:0000313" key="12">
    <source>
        <dbReference type="Proteomes" id="UP000056419"/>
    </source>
</evidence>
<evidence type="ECO:0000256" key="1">
    <source>
        <dbReference type="ARBA" id="ARBA00004651"/>
    </source>
</evidence>
<feature type="transmembrane region" description="Helical" evidence="10">
    <location>
        <begin position="215"/>
        <end position="236"/>
    </location>
</feature>
<dbReference type="GO" id="GO:0042121">
    <property type="term" value="P:alginic acid biosynthetic process"/>
    <property type="evidence" value="ECO:0007669"/>
    <property type="project" value="InterPro"/>
</dbReference>
<dbReference type="AlphaFoldDB" id="A0A120A2T5"/>
<dbReference type="PIRSF" id="PIRSF016636">
    <property type="entry name" value="AlgI_DltB"/>
    <property type="match status" value="1"/>
</dbReference>
<comment type="caution">
    <text evidence="11">The sequence shown here is derived from an EMBL/GenBank/DDBJ whole genome shotgun (WGS) entry which is preliminary data.</text>
</comment>
<evidence type="ECO:0000313" key="11">
    <source>
        <dbReference type="EMBL" id="KWR55764.1"/>
    </source>
</evidence>